<dbReference type="Proteomes" id="UP000199147">
    <property type="component" value="Unassembled WGS sequence"/>
</dbReference>
<dbReference type="InterPro" id="IPR048666">
    <property type="entry name" value="RedAm-like_C"/>
</dbReference>
<dbReference type="AlphaFoldDB" id="A0A0H5RTY9"/>
<gene>
    <name evidence="5" type="ORF">BN2156_04509</name>
</gene>
<comment type="similarity">
    <text evidence="1">Belongs to the HIBADH-related family.</text>
</comment>
<dbReference type="PANTHER" id="PTHR43580">
    <property type="entry name" value="OXIDOREDUCTASE GLYR1-RELATED"/>
    <property type="match status" value="1"/>
</dbReference>
<proteinExistence type="inferred from homology"/>
<dbReference type="SUPFAM" id="SSF51735">
    <property type="entry name" value="NAD(P)-binding Rossmann-fold domains"/>
    <property type="match status" value="1"/>
</dbReference>
<keyword evidence="6" id="KW-1185">Reference proteome</keyword>
<evidence type="ECO:0000256" key="2">
    <source>
        <dbReference type="ARBA" id="ARBA00023002"/>
    </source>
</evidence>
<evidence type="ECO:0000313" key="6">
    <source>
        <dbReference type="Proteomes" id="UP000199147"/>
    </source>
</evidence>
<dbReference type="EMBL" id="CWKH01000002">
    <property type="protein sequence ID" value="CRZ17620.1"/>
    <property type="molecule type" value="Genomic_DNA"/>
</dbReference>
<dbReference type="Pfam" id="PF21761">
    <property type="entry name" value="RedAm-like_C"/>
    <property type="match status" value="1"/>
</dbReference>
<dbReference type="GO" id="GO:0003677">
    <property type="term" value="F:DNA binding"/>
    <property type="evidence" value="ECO:0007669"/>
    <property type="project" value="TreeGrafter"/>
</dbReference>
<dbReference type="GO" id="GO:0016491">
    <property type="term" value="F:oxidoreductase activity"/>
    <property type="evidence" value="ECO:0007669"/>
    <property type="project" value="UniProtKB-KW"/>
</dbReference>
<evidence type="ECO:0000259" key="4">
    <source>
        <dbReference type="Pfam" id="PF21761"/>
    </source>
</evidence>
<protein>
    <submittedName>
        <fullName evidence="5">6-phosphogluconate dehydrogenase</fullName>
    </submittedName>
</protein>
<dbReference type="PIRSF" id="PIRSF000103">
    <property type="entry name" value="HIBADH"/>
    <property type="match status" value="1"/>
</dbReference>
<dbReference type="Gene3D" id="3.40.50.720">
    <property type="entry name" value="NAD(P)-binding Rossmann-like Domain"/>
    <property type="match status" value="1"/>
</dbReference>
<accession>A0A0H5RTY9</accession>
<evidence type="ECO:0000256" key="1">
    <source>
        <dbReference type="ARBA" id="ARBA00009080"/>
    </source>
</evidence>
<dbReference type="GO" id="GO:0050661">
    <property type="term" value="F:NADP binding"/>
    <property type="evidence" value="ECO:0007669"/>
    <property type="project" value="InterPro"/>
</dbReference>
<dbReference type="Gene3D" id="1.10.1040.10">
    <property type="entry name" value="N-(1-d-carboxylethyl)-l-norvaline Dehydrogenase, domain 2"/>
    <property type="match status" value="1"/>
</dbReference>
<name>A0A0H5RTY9_9MYCO</name>
<dbReference type="RefSeq" id="WP_090517082.1">
    <property type="nucleotide sequence ID" value="NZ_CWKH01000002.1"/>
</dbReference>
<dbReference type="InterPro" id="IPR015815">
    <property type="entry name" value="HIBADH-related"/>
</dbReference>
<dbReference type="InterPro" id="IPR013328">
    <property type="entry name" value="6PGD_dom2"/>
</dbReference>
<feature type="domain" description="6-phosphogluconate dehydrogenase NADP-binding" evidence="3">
    <location>
        <begin position="5"/>
        <end position="154"/>
    </location>
</feature>
<dbReference type="InterPro" id="IPR006115">
    <property type="entry name" value="6PGDH_NADP-bd"/>
</dbReference>
<dbReference type="GO" id="GO:0000785">
    <property type="term" value="C:chromatin"/>
    <property type="evidence" value="ECO:0007669"/>
    <property type="project" value="TreeGrafter"/>
</dbReference>
<dbReference type="OrthoDB" id="4029976at2"/>
<dbReference type="InterPro" id="IPR036291">
    <property type="entry name" value="NAD(P)-bd_dom_sf"/>
</dbReference>
<organism evidence="5 6">
    <name type="scientific">Mycolicibacterium neworleansense</name>
    <dbReference type="NCBI Taxonomy" id="146018"/>
    <lineage>
        <taxon>Bacteria</taxon>
        <taxon>Bacillati</taxon>
        <taxon>Actinomycetota</taxon>
        <taxon>Actinomycetes</taxon>
        <taxon>Mycobacteriales</taxon>
        <taxon>Mycobacteriaceae</taxon>
        <taxon>Mycolicibacterium</taxon>
    </lineage>
</organism>
<sequence>MTASVSVLGLGPMGQALAGALVTAKYRTTVWNRTPAKADALRARGAAWAETPAAAAAASDLILVNVVDQAAADAVLAAAGDALAGRVVVGLSSDIPDSAHRTAELVTARGGRYLDGAIMTPTDTIGTRSASILFAGPRELFDTHQPVFEALATSSWVGTDVGRAAAFDMALLDLFWTSVSGFVHALSMARAHGIEPTELLGHANNIAAILPPIFGEIAERVETDRHSDASASVSSVAASVRHLIAASASAGLDAGALEAFRGYVDAAVDAGHGADEISRIIPTSVTVPSP</sequence>
<reference evidence="6" key="1">
    <citation type="submission" date="2015-07" db="EMBL/GenBank/DDBJ databases">
        <authorList>
            <person name="Urmite Genomes"/>
        </authorList>
    </citation>
    <scope>NUCLEOTIDE SEQUENCE [LARGE SCALE GENOMIC DNA]</scope>
    <source>
        <strain evidence="6">type strain: ATCC 49404</strain>
    </source>
</reference>
<dbReference type="PANTHER" id="PTHR43580:SF2">
    <property type="entry name" value="CYTOKINE-LIKE NUCLEAR FACTOR N-PAC"/>
    <property type="match status" value="1"/>
</dbReference>
<dbReference type="GO" id="GO:0140673">
    <property type="term" value="P:transcription elongation-coupled chromatin remodeling"/>
    <property type="evidence" value="ECO:0007669"/>
    <property type="project" value="TreeGrafter"/>
</dbReference>
<dbReference type="Pfam" id="PF03446">
    <property type="entry name" value="NAD_binding_2"/>
    <property type="match status" value="1"/>
</dbReference>
<dbReference type="STRING" id="146018.BN2156_04509"/>
<dbReference type="InterPro" id="IPR051265">
    <property type="entry name" value="HIBADH-related_NP60_sf"/>
</dbReference>
<evidence type="ECO:0000313" key="5">
    <source>
        <dbReference type="EMBL" id="CRZ17620.1"/>
    </source>
</evidence>
<keyword evidence="2" id="KW-0560">Oxidoreductase</keyword>
<feature type="domain" description="NADPH-dependent reductive aminase-like C-terminal" evidence="4">
    <location>
        <begin position="160"/>
        <end position="281"/>
    </location>
</feature>
<dbReference type="GO" id="GO:0031491">
    <property type="term" value="F:nucleosome binding"/>
    <property type="evidence" value="ECO:0007669"/>
    <property type="project" value="TreeGrafter"/>
</dbReference>
<evidence type="ECO:0000259" key="3">
    <source>
        <dbReference type="Pfam" id="PF03446"/>
    </source>
</evidence>